<comment type="caution">
    <text evidence="1">The sequence shown here is derived from an EMBL/GenBank/DDBJ whole genome shotgun (WGS) entry which is preliminary data.</text>
</comment>
<dbReference type="Proteomes" id="UP000724584">
    <property type="component" value="Unassembled WGS sequence"/>
</dbReference>
<protein>
    <submittedName>
        <fullName evidence="1">Uncharacterized protein</fullName>
    </submittedName>
</protein>
<evidence type="ECO:0000313" key="1">
    <source>
        <dbReference type="EMBL" id="KAH6627845.1"/>
    </source>
</evidence>
<name>A0ACB7P6B7_9PEZI</name>
<dbReference type="EMBL" id="JAGIZQ010000005">
    <property type="protein sequence ID" value="KAH6627845.1"/>
    <property type="molecule type" value="Genomic_DNA"/>
</dbReference>
<evidence type="ECO:0000313" key="2">
    <source>
        <dbReference type="Proteomes" id="UP000724584"/>
    </source>
</evidence>
<accession>A0ACB7P6B7</accession>
<gene>
    <name evidence="1" type="ORF">F5144DRAFT_577071</name>
</gene>
<organism evidence="1 2">
    <name type="scientific">Chaetomium tenue</name>
    <dbReference type="NCBI Taxonomy" id="1854479"/>
    <lineage>
        <taxon>Eukaryota</taxon>
        <taxon>Fungi</taxon>
        <taxon>Dikarya</taxon>
        <taxon>Ascomycota</taxon>
        <taxon>Pezizomycotina</taxon>
        <taxon>Sordariomycetes</taxon>
        <taxon>Sordariomycetidae</taxon>
        <taxon>Sordariales</taxon>
        <taxon>Chaetomiaceae</taxon>
        <taxon>Chaetomium</taxon>
    </lineage>
</organism>
<reference evidence="1 2" key="1">
    <citation type="journal article" date="2021" name="Nat. Commun.">
        <title>Genetic determinants of endophytism in the Arabidopsis root mycobiome.</title>
        <authorList>
            <person name="Mesny F."/>
            <person name="Miyauchi S."/>
            <person name="Thiergart T."/>
            <person name="Pickel B."/>
            <person name="Atanasova L."/>
            <person name="Karlsson M."/>
            <person name="Huettel B."/>
            <person name="Barry K.W."/>
            <person name="Haridas S."/>
            <person name="Chen C."/>
            <person name="Bauer D."/>
            <person name="Andreopoulos W."/>
            <person name="Pangilinan J."/>
            <person name="LaButti K."/>
            <person name="Riley R."/>
            <person name="Lipzen A."/>
            <person name="Clum A."/>
            <person name="Drula E."/>
            <person name="Henrissat B."/>
            <person name="Kohler A."/>
            <person name="Grigoriev I.V."/>
            <person name="Martin F.M."/>
            <person name="Hacquard S."/>
        </authorList>
    </citation>
    <scope>NUCLEOTIDE SEQUENCE [LARGE SCALE GENOMIC DNA]</scope>
    <source>
        <strain evidence="1 2">MPI-SDFR-AT-0079</strain>
    </source>
</reference>
<proteinExistence type="predicted"/>
<keyword evidence="2" id="KW-1185">Reference proteome</keyword>
<sequence>MPNLTEEVSASPCWLRWSILGCGIGSYWGVGLGVGVSWGNWVRSDELGGGLGVEVKCIYSLGLVSCPGLVGFRCGVSQMGSVSR</sequence>